<dbReference type="PANTHER" id="PTHR16216:SF2">
    <property type="entry name" value="DYNEIN AXONEMAL ASSEMBLY FACTOR 5"/>
    <property type="match status" value="1"/>
</dbReference>
<dbReference type="InterPro" id="IPR052623">
    <property type="entry name" value="DAAF5"/>
</dbReference>
<sequence length="850" mass="97119">MTTEKQTDSEEKISIFKKICLGLQSSDRKVRKQTYLDTEIYLSKDIDFTDQELRVLFTETYIYLLNGLRDKTEAVREQAIKFITFLIIHKLPLNDFYLTYVFPVIVERIGTVELIEESEEVRLQMLQLLNDIITRYSNTVQLKPFLNDCVIILCETVKDKFPSIKELSCSTIIKLAAALPRDFHNQAEVLIAPVLSCFGHQRYKVRVEAICAIGEIVMHSSYKGLDETVGPLAERLFDQIPAVRRAVGKVAGRWLLEYRDRYSFFHKILPLLLTGLNDEVLETRMEAAEIWEKVGMQFQNENEKDLKDELDYLVLPPKHYPPHVKQRPNVGCRALVKRNISKMAPALARELAGSWQEDVRVRCGQLLCALALHAEADIAQTLPALLPAMYAAARYDQDGRVVDNVVVAGEILGCFVGYDTWSALVLPTIDEGPHYGHLTVLRSLVRGSPAERIAECVEEIGKALAEDSVCCSRKKNYQLEMVRCVQALVEKHTHGTNNSTGYYLFKIIVIQLSLKHPEIDGKIIEDVLDELRASLELKYNREMWDLYTGRLLTEIGDNPRIWTTVSDHECVFLTVLSRCEEAFGKNLDAIGNILREVLDTEGDAESRLKTFYVLATVFEKKDVIFKDAVGLAVFLEKLIEVEIFVPSLVWHAGATAEAIRTMAASCLQHALTPSNEVELFSTETLRPLSDKLLPLLVSLLEDASWRSRQIAVDCLTLLGEEDRRKEVWRVEDLVAVYPEILKRLDDPTEKVRLCALRNLPVILRNVPPEFKSPHYKAHHELIIDTLLTHFDDDDEQVQELVYDVLEAVALINKKELLDKMERHKPMLRNQKGCDRIIRNFESLKIEEIDC</sequence>
<feature type="domain" description="TOG" evidence="3">
    <location>
        <begin position="101"/>
        <end position="318"/>
    </location>
</feature>
<dbReference type="GO" id="GO:0005737">
    <property type="term" value="C:cytoplasm"/>
    <property type="evidence" value="ECO:0007669"/>
    <property type="project" value="TreeGrafter"/>
</dbReference>
<reference evidence="4" key="2">
    <citation type="submission" date="2022-10" db="EMBL/GenBank/DDBJ databases">
        <authorList>
            <consortium name="ENA_rothamsted_submissions"/>
            <consortium name="culmorum"/>
            <person name="King R."/>
        </authorList>
    </citation>
    <scope>NUCLEOTIDE SEQUENCE</scope>
</reference>
<dbReference type="GO" id="GO:0036158">
    <property type="term" value="P:outer dynein arm assembly"/>
    <property type="evidence" value="ECO:0007669"/>
    <property type="project" value="TreeGrafter"/>
</dbReference>
<evidence type="ECO:0000256" key="2">
    <source>
        <dbReference type="PROSITE-ProRule" id="PRU00103"/>
    </source>
</evidence>
<dbReference type="OrthoDB" id="413572at2759"/>
<dbReference type="Gene3D" id="1.25.10.10">
    <property type="entry name" value="Leucine-rich Repeat Variant"/>
    <property type="match status" value="2"/>
</dbReference>
<dbReference type="InterPro" id="IPR016024">
    <property type="entry name" value="ARM-type_fold"/>
</dbReference>
<organism evidence="4 5">
    <name type="scientific">Phaedon cochleariae</name>
    <name type="common">Mustard beetle</name>
    <dbReference type="NCBI Taxonomy" id="80249"/>
    <lineage>
        <taxon>Eukaryota</taxon>
        <taxon>Metazoa</taxon>
        <taxon>Ecdysozoa</taxon>
        <taxon>Arthropoda</taxon>
        <taxon>Hexapoda</taxon>
        <taxon>Insecta</taxon>
        <taxon>Pterygota</taxon>
        <taxon>Neoptera</taxon>
        <taxon>Endopterygota</taxon>
        <taxon>Coleoptera</taxon>
        <taxon>Polyphaga</taxon>
        <taxon>Cucujiformia</taxon>
        <taxon>Chrysomeloidea</taxon>
        <taxon>Chrysomelidae</taxon>
        <taxon>Chrysomelinae</taxon>
        <taxon>Chrysomelini</taxon>
        <taxon>Phaedon</taxon>
    </lineage>
</organism>
<dbReference type="Pfam" id="PF25757">
    <property type="entry name" value="TPR_DNAAF5"/>
    <property type="match status" value="1"/>
</dbReference>
<dbReference type="GO" id="GO:0036159">
    <property type="term" value="P:inner dynein arm assembly"/>
    <property type="evidence" value="ECO:0007669"/>
    <property type="project" value="TreeGrafter"/>
</dbReference>
<dbReference type="InterPro" id="IPR057978">
    <property type="entry name" value="TPR_DAAF5"/>
</dbReference>
<dbReference type="InterPro" id="IPR021133">
    <property type="entry name" value="HEAT_type_2"/>
</dbReference>
<dbReference type="PANTHER" id="PTHR16216">
    <property type="entry name" value="DYNEIN ASSEMBLY FACTOR 5, AXONEMAL"/>
    <property type="match status" value="1"/>
</dbReference>
<evidence type="ECO:0000259" key="3">
    <source>
        <dbReference type="SMART" id="SM01349"/>
    </source>
</evidence>
<proteinExistence type="predicted"/>
<accession>A0A9N9X3K6</accession>
<dbReference type="InterPro" id="IPR034085">
    <property type="entry name" value="TOG"/>
</dbReference>
<protein>
    <recommendedName>
        <fullName evidence="3">TOG domain-containing protein</fullName>
    </recommendedName>
</protein>
<evidence type="ECO:0000256" key="1">
    <source>
        <dbReference type="ARBA" id="ARBA00022737"/>
    </source>
</evidence>
<dbReference type="Proteomes" id="UP001153737">
    <property type="component" value="Chromosome 13"/>
</dbReference>
<dbReference type="AlphaFoldDB" id="A0A9N9X3K6"/>
<reference evidence="4" key="1">
    <citation type="submission" date="2022-01" db="EMBL/GenBank/DDBJ databases">
        <authorList>
            <person name="King R."/>
        </authorList>
    </citation>
    <scope>NUCLEOTIDE SEQUENCE</scope>
</reference>
<dbReference type="InterPro" id="IPR056497">
    <property type="entry name" value="HEAT_DAAF5"/>
</dbReference>
<keyword evidence="5" id="KW-1185">Reference proteome</keyword>
<dbReference type="PROSITE" id="PS50077">
    <property type="entry name" value="HEAT_REPEAT"/>
    <property type="match status" value="1"/>
</dbReference>
<feature type="repeat" description="HEAT" evidence="2">
    <location>
        <begin position="736"/>
        <end position="774"/>
    </location>
</feature>
<keyword evidence="1" id="KW-0677">Repeat</keyword>
<name>A0A9N9X3K6_PHACE</name>
<gene>
    <name evidence="4" type="ORF">PHAECO_LOCUS3572</name>
</gene>
<dbReference type="GO" id="GO:0045505">
    <property type="term" value="F:dynein intermediate chain binding"/>
    <property type="evidence" value="ECO:0007669"/>
    <property type="project" value="TreeGrafter"/>
</dbReference>
<dbReference type="InterPro" id="IPR011989">
    <property type="entry name" value="ARM-like"/>
</dbReference>
<evidence type="ECO:0000313" key="4">
    <source>
        <dbReference type="EMBL" id="CAG9815936.1"/>
    </source>
</evidence>
<dbReference type="SUPFAM" id="SSF48371">
    <property type="entry name" value="ARM repeat"/>
    <property type="match status" value="1"/>
</dbReference>
<dbReference type="SMART" id="SM01349">
    <property type="entry name" value="TOG"/>
    <property type="match status" value="1"/>
</dbReference>
<evidence type="ECO:0000313" key="5">
    <source>
        <dbReference type="Proteomes" id="UP001153737"/>
    </source>
</evidence>
<dbReference type="GO" id="GO:0003341">
    <property type="term" value="P:cilium movement"/>
    <property type="evidence" value="ECO:0007669"/>
    <property type="project" value="TreeGrafter"/>
</dbReference>
<dbReference type="Pfam" id="PF24573">
    <property type="entry name" value="HEAT_DAAF5"/>
    <property type="match status" value="1"/>
</dbReference>
<dbReference type="EMBL" id="OU896719">
    <property type="protein sequence ID" value="CAG9815936.1"/>
    <property type="molecule type" value="Genomic_DNA"/>
</dbReference>